<accession>A0A150QA03</accession>
<evidence type="ECO:0000256" key="1">
    <source>
        <dbReference type="ARBA" id="ARBA00004571"/>
    </source>
</evidence>
<keyword evidence="7" id="KW-0998">Cell outer membrane</keyword>
<evidence type="ECO:0000256" key="6">
    <source>
        <dbReference type="ARBA" id="ARBA00023136"/>
    </source>
</evidence>
<dbReference type="PANTHER" id="PTHR30069:SF49">
    <property type="entry name" value="OUTER MEMBRANE PROTEIN C"/>
    <property type="match status" value="1"/>
</dbReference>
<dbReference type="Gene3D" id="2.40.170.20">
    <property type="entry name" value="TonB-dependent receptor, beta-barrel domain"/>
    <property type="match status" value="1"/>
</dbReference>
<comment type="subcellular location">
    <subcellularLocation>
        <location evidence="1">Cell outer membrane</location>
        <topology evidence="1">Multi-pass membrane protein</topology>
    </subcellularLocation>
</comment>
<keyword evidence="2" id="KW-0813">Transport</keyword>
<keyword evidence="5 8" id="KW-0798">TonB box</keyword>
<keyword evidence="3" id="KW-1134">Transmembrane beta strand</keyword>
<protein>
    <submittedName>
        <fullName evidence="11">TonB-dependent receptor</fullName>
    </submittedName>
</protein>
<organism evidence="11 12">
    <name type="scientific">Sorangium cellulosum</name>
    <name type="common">Polyangium cellulosum</name>
    <dbReference type="NCBI Taxonomy" id="56"/>
    <lineage>
        <taxon>Bacteria</taxon>
        <taxon>Pseudomonadati</taxon>
        <taxon>Myxococcota</taxon>
        <taxon>Polyangia</taxon>
        <taxon>Polyangiales</taxon>
        <taxon>Polyangiaceae</taxon>
        <taxon>Sorangium</taxon>
    </lineage>
</organism>
<dbReference type="InterPro" id="IPR039426">
    <property type="entry name" value="TonB-dep_rcpt-like"/>
</dbReference>
<dbReference type="InterPro" id="IPR036942">
    <property type="entry name" value="Beta-barrel_TonB_sf"/>
</dbReference>
<evidence type="ECO:0000313" key="11">
    <source>
        <dbReference type="EMBL" id="KYF64817.1"/>
    </source>
</evidence>
<keyword evidence="6 8" id="KW-0472">Membrane</keyword>
<dbReference type="Pfam" id="PF07715">
    <property type="entry name" value="Plug"/>
    <property type="match status" value="1"/>
</dbReference>
<dbReference type="PANTHER" id="PTHR30069">
    <property type="entry name" value="TONB-DEPENDENT OUTER MEMBRANE RECEPTOR"/>
    <property type="match status" value="1"/>
</dbReference>
<dbReference type="InterPro" id="IPR037066">
    <property type="entry name" value="Plug_dom_sf"/>
</dbReference>
<dbReference type="GO" id="GO:0015344">
    <property type="term" value="F:siderophore uptake transmembrane transporter activity"/>
    <property type="evidence" value="ECO:0007669"/>
    <property type="project" value="TreeGrafter"/>
</dbReference>
<feature type="domain" description="TonB-dependent receptor plug" evidence="10">
    <location>
        <begin position="24"/>
        <end position="131"/>
    </location>
</feature>
<dbReference type="Gene3D" id="2.170.130.10">
    <property type="entry name" value="TonB-dependent receptor, plug domain"/>
    <property type="match status" value="1"/>
</dbReference>
<evidence type="ECO:0000256" key="3">
    <source>
        <dbReference type="ARBA" id="ARBA00022452"/>
    </source>
</evidence>
<proteinExistence type="inferred from homology"/>
<evidence type="ECO:0000256" key="5">
    <source>
        <dbReference type="ARBA" id="ARBA00023077"/>
    </source>
</evidence>
<evidence type="ECO:0000256" key="8">
    <source>
        <dbReference type="RuleBase" id="RU003357"/>
    </source>
</evidence>
<dbReference type="InterPro" id="IPR000531">
    <property type="entry name" value="Beta-barrel_TonB"/>
</dbReference>
<dbReference type="Proteomes" id="UP000075260">
    <property type="component" value="Unassembled WGS sequence"/>
</dbReference>
<dbReference type="EMBL" id="JEMA01000884">
    <property type="protein sequence ID" value="KYF64817.1"/>
    <property type="molecule type" value="Genomic_DNA"/>
</dbReference>
<evidence type="ECO:0000256" key="2">
    <source>
        <dbReference type="ARBA" id="ARBA00022448"/>
    </source>
</evidence>
<evidence type="ECO:0000256" key="7">
    <source>
        <dbReference type="ARBA" id="ARBA00023237"/>
    </source>
</evidence>
<dbReference type="InterPro" id="IPR012910">
    <property type="entry name" value="Plug_dom"/>
</dbReference>
<comment type="similarity">
    <text evidence="8">Belongs to the TonB-dependent receptor family.</text>
</comment>
<dbReference type="RefSeq" id="WP_061611489.1">
    <property type="nucleotide sequence ID" value="NZ_JEMA01000884.1"/>
</dbReference>
<evidence type="ECO:0000259" key="10">
    <source>
        <dbReference type="Pfam" id="PF07715"/>
    </source>
</evidence>
<name>A0A150QA03_SORCE</name>
<dbReference type="AlphaFoldDB" id="A0A150QA03"/>
<feature type="non-terminal residue" evidence="11">
    <location>
        <position position="1"/>
    </location>
</feature>
<dbReference type="Pfam" id="PF00593">
    <property type="entry name" value="TonB_dep_Rec_b-barrel"/>
    <property type="match status" value="1"/>
</dbReference>
<sequence length="664" mass="70049">ATAAAAGGAPVAVVVHGARPPRSASETVRERAELKAAPHRTASDALQLVPGVFTTQHSGEGKAHQIFFRGFDAVHGQDLEIWVAGAPVNEVSNVHGQGYADLHFVMPEVIRELRAQPGSYDPRQGDFAVAGSVRFELGYDEPGITVAAGAGSAGARRLFLAYHPERADEATFAAFEAYETDGFGPARAASRTSFIAQGVYQPAAGVSARVMASAFAARFGSAGVLRLDDIEAGKVDRFASYDPDQGGDSSRAQLVLDLRTAGDAPGEGLSLAPFVVLRALRLRSNFTGYLADPASGDSTQQRNEAITVGATASYRLRLPLLSDRDAFEAGVVARTDWIEQSQRRLAAVDDRPTATLVDARVRATDIAGYLDASIRPARRIEVRGGLRADGLAYQILDDAGEGAAARSAQGVHVGGKGTVDVALLPGLRALASVGQGFRSPQARSLGDGERAPFTRALSAEAGLRYADERVRASAALFHARLSEDLVFDEATGRNEPVPATARTGVALDAVARPAPWLVSSVGLTYTRAAFTAAGGRYAAGDLLPFVPQVVARADLAVTPRLGALFGRRLEARAGAGVTLLHRRPLPFGEIGHDALLTDVTAHLRYDRVELGLDVYNLLDAAWFDGEFVYPSSFTRGAAPDLLPARHVTVGAPRSVFASLSLYIG</sequence>
<feature type="domain" description="TonB-dependent receptor-like beta-barrel" evidence="9">
    <location>
        <begin position="241"/>
        <end position="617"/>
    </location>
</feature>
<evidence type="ECO:0000313" key="12">
    <source>
        <dbReference type="Proteomes" id="UP000075260"/>
    </source>
</evidence>
<dbReference type="GO" id="GO:0044718">
    <property type="term" value="P:siderophore transmembrane transport"/>
    <property type="evidence" value="ECO:0007669"/>
    <property type="project" value="TreeGrafter"/>
</dbReference>
<dbReference type="GO" id="GO:0009279">
    <property type="term" value="C:cell outer membrane"/>
    <property type="evidence" value="ECO:0007669"/>
    <property type="project" value="UniProtKB-SubCell"/>
</dbReference>
<evidence type="ECO:0000259" key="9">
    <source>
        <dbReference type="Pfam" id="PF00593"/>
    </source>
</evidence>
<gene>
    <name evidence="11" type="ORF">BE15_04440</name>
</gene>
<comment type="caution">
    <text evidence="11">The sequence shown here is derived from an EMBL/GenBank/DDBJ whole genome shotgun (WGS) entry which is preliminary data.</text>
</comment>
<evidence type="ECO:0000256" key="4">
    <source>
        <dbReference type="ARBA" id="ARBA00022692"/>
    </source>
</evidence>
<keyword evidence="11" id="KW-0675">Receptor</keyword>
<dbReference type="SUPFAM" id="SSF56935">
    <property type="entry name" value="Porins"/>
    <property type="match status" value="1"/>
</dbReference>
<keyword evidence="4" id="KW-0812">Transmembrane</keyword>
<reference evidence="11 12" key="1">
    <citation type="submission" date="2014-02" db="EMBL/GenBank/DDBJ databases">
        <title>The small core and large imbalanced accessory genome model reveals a collaborative survival strategy of Sorangium cellulosum strains in nature.</title>
        <authorList>
            <person name="Han K."/>
            <person name="Peng R."/>
            <person name="Blom J."/>
            <person name="Li Y.-Z."/>
        </authorList>
    </citation>
    <scope>NUCLEOTIDE SEQUENCE [LARGE SCALE GENOMIC DNA]</scope>
    <source>
        <strain evidence="11 12">So0008-312</strain>
    </source>
</reference>